<organism evidence="4 5">
    <name type="scientific">Metabacillus halosaccharovorans</name>
    <dbReference type="NCBI Taxonomy" id="930124"/>
    <lineage>
        <taxon>Bacteria</taxon>
        <taxon>Bacillati</taxon>
        <taxon>Bacillota</taxon>
        <taxon>Bacilli</taxon>
        <taxon>Bacillales</taxon>
        <taxon>Bacillaceae</taxon>
        <taxon>Metabacillus</taxon>
    </lineage>
</organism>
<dbReference type="Gene3D" id="1.10.10.630">
    <property type="entry name" value="DnaD domain-like"/>
    <property type="match status" value="1"/>
</dbReference>
<dbReference type="Proteomes" id="UP001526147">
    <property type="component" value="Unassembled WGS sequence"/>
</dbReference>
<accession>A0ABT3DHB9</accession>
<evidence type="ECO:0000256" key="1">
    <source>
        <dbReference type="ARBA" id="ARBA00093462"/>
    </source>
</evidence>
<dbReference type="InterPro" id="IPR034829">
    <property type="entry name" value="DnaD-like_sf"/>
</dbReference>
<dbReference type="EMBL" id="JAOYEY010000036">
    <property type="protein sequence ID" value="MCV9886268.1"/>
    <property type="molecule type" value="Genomic_DNA"/>
</dbReference>
<dbReference type="RefSeq" id="WP_264142894.1">
    <property type="nucleotide sequence ID" value="NZ_JAOYEY010000036.1"/>
</dbReference>
<feature type="compositionally biased region" description="Acidic residues" evidence="2">
    <location>
        <begin position="168"/>
        <end position="177"/>
    </location>
</feature>
<evidence type="ECO:0000313" key="5">
    <source>
        <dbReference type="Proteomes" id="UP001526147"/>
    </source>
</evidence>
<dbReference type="SUPFAM" id="SSF158499">
    <property type="entry name" value="DnaD domain-like"/>
    <property type="match status" value="1"/>
</dbReference>
<dbReference type="NCBIfam" id="TIGR01446">
    <property type="entry name" value="DnaD_dom"/>
    <property type="match status" value="1"/>
</dbReference>
<sequence length="311" mass="36026">MAKFRMVHTEFWDDPRVVEELTPEDKFFFLYLLTNSNTTQIGIYQITKKQMAFDMGYSIESVNSLLDRFTNHHKLAIYNENTREIAIRNWGKYNFNRGGKPVLDCVKSELKMVKDISLIQFVGQRVDKKDIKKLYESYYVTCDDSTEKGKSNEINDLDDTSTIRGQEKEEEKEEEQQQEEFKQDAADFYQQNFGVLNPFIGQCLTDWENDLTPELVIEAMKRALKNQKKWNYAEGILKEWANRNVRTLQEVFALDKEFESRGGNNGKNNSRSDGGIEKQGSSSITGGQVGRLRPKSEGLSMPEVQRPDGIY</sequence>
<comment type="similarity">
    <text evidence="1">Belongs to the DnaB/DnaD family.</text>
</comment>
<dbReference type="InterPro" id="IPR053162">
    <property type="entry name" value="DnaD"/>
</dbReference>
<name>A0ABT3DHB9_9BACI</name>
<feature type="region of interest" description="Disordered" evidence="2">
    <location>
        <begin position="259"/>
        <end position="311"/>
    </location>
</feature>
<dbReference type="PANTHER" id="PTHR37293">
    <property type="entry name" value="PHAGE REPLICATION PROTEIN-RELATED"/>
    <property type="match status" value="1"/>
</dbReference>
<comment type="caution">
    <text evidence="4">The sequence shown here is derived from an EMBL/GenBank/DDBJ whole genome shotgun (WGS) entry which is preliminary data.</text>
</comment>
<proteinExistence type="inferred from homology"/>
<reference evidence="4 5" key="1">
    <citation type="submission" date="2022-10" db="EMBL/GenBank/DDBJ databases">
        <title>Draft genome assembly of moderately radiation resistant bacterium Metabacillus halosaccharovorans.</title>
        <authorList>
            <person name="Pal S."/>
            <person name="Gopinathan A."/>
        </authorList>
    </citation>
    <scope>NUCLEOTIDE SEQUENCE [LARGE SCALE GENOMIC DNA]</scope>
    <source>
        <strain evidence="4 5">VITHBRA001</strain>
    </source>
</reference>
<dbReference type="InterPro" id="IPR006343">
    <property type="entry name" value="DnaB/C_C"/>
</dbReference>
<feature type="region of interest" description="Disordered" evidence="2">
    <location>
        <begin position="150"/>
        <end position="177"/>
    </location>
</feature>
<protein>
    <submittedName>
        <fullName evidence="4">DnaD domain protein</fullName>
    </submittedName>
</protein>
<dbReference type="Pfam" id="PF07261">
    <property type="entry name" value="DnaB_2"/>
    <property type="match status" value="1"/>
</dbReference>
<gene>
    <name evidence="4" type="ORF">OIH86_11415</name>
</gene>
<evidence type="ECO:0000256" key="2">
    <source>
        <dbReference type="SAM" id="MobiDB-lite"/>
    </source>
</evidence>
<feature type="domain" description="DnaB/C C-terminal" evidence="3">
    <location>
        <begin position="187"/>
        <end position="251"/>
    </location>
</feature>
<dbReference type="PANTHER" id="PTHR37293:SF5">
    <property type="entry name" value="DNA REPLICATION PROTEIN"/>
    <property type="match status" value="1"/>
</dbReference>
<evidence type="ECO:0000259" key="3">
    <source>
        <dbReference type="Pfam" id="PF07261"/>
    </source>
</evidence>
<evidence type="ECO:0000313" key="4">
    <source>
        <dbReference type="EMBL" id="MCV9886268.1"/>
    </source>
</evidence>
<keyword evidence="5" id="KW-1185">Reference proteome</keyword>